<feature type="transmembrane region" description="Helical" evidence="1">
    <location>
        <begin position="271"/>
        <end position="292"/>
    </location>
</feature>
<feature type="transmembrane region" description="Helical" evidence="1">
    <location>
        <begin position="71"/>
        <end position="90"/>
    </location>
</feature>
<feature type="transmembrane region" description="Helical" evidence="1">
    <location>
        <begin position="96"/>
        <end position="113"/>
    </location>
</feature>
<evidence type="ECO:0000256" key="1">
    <source>
        <dbReference type="SAM" id="Phobius"/>
    </source>
</evidence>
<keyword evidence="1" id="KW-0472">Membrane</keyword>
<dbReference type="EMBL" id="CP046172">
    <property type="protein sequence ID" value="QIS15041.1"/>
    <property type="molecule type" value="Genomic_DNA"/>
</dbReference>
<proteinExistence type="predicted"/>
<reference evidence="2 3" key="1">
    <citation type="journal article" date="2019" name="ACS Chem. Biol.">
        <title>Identification and Mobilization of a Cryptic Antibiotic Biosynthesis Gene Locus from a Human-Pathogenic Nocardia Isolate.</title>
        <authorList>
            <person name="Herisse M."/>
            <person name="Ishida K."/>
            <person name="Porter J.L."/>
            <person name="Howden B."/>
            <person name="Hertweck C."/>
            <person name="Stinear T.P."/>
            <person name="Pidot S.J."/>
        </authorList>
    </citation>
    <scope>NUCLEOTIDE SEQUENCE [LARGE SCALE GENOMIC DNA]</scope>
    <source>
        <strain evidence="2 3">AUSMDU00012717</strain>
    </source>
</reference>
<evidence type="ECO:0000313" key="3">
    <source>
        <dbReference type="Proteomes" id="UP000503540"/>
    </source>
</evidence>
<keyword evidence="1" id="KW-0812">Transmembrane</keyword>
<dbReference type="RefSeq" id="WP_167477359.1">
    <property type="nucleotide sequence ID" value="NZ_CP046172.1"/>
</dbReference>
<dbReference type="AlphaFoldDB" id="A0A6G9YPC7"/>
<dbReference type="Proteomes" id="UP000503540">
    <property type="component" value="Chromosome"/>
</dbReference>
<evidence type="ECO:0000313" key="2">
    <source>
        <dbReference type="EMBL" id="QIS15041.1"/>
    </source>
</evidence>
<dbReference type="KEGG" id="nah:F5544_36060"/>
<feature type="transmembrane region" description="Helical" evidence="1">
    <location>
        <begin position="248"/>
        <end position="265"/>
    </location>
</feature>
<gene>
    <name evidence="2" type="ORF">F5544_36060</name>
</gene>
<keyword evidence="1" id="KW-1133">Transmembrane helix</keyword>
<sequence>MNEGENSPEQYLGWEQDLSPSEYSGGSAVAEFGPLPPIPALAQPHAVFSVGADTALRVGEALAGRMLRNPLVWMWFVLLWGGIAGVLTLFMGQVGAVLGVWVIGAAFVSQLLSHGRRVRKYTAIARAGYVPGTVVAVRFGPDAFDFSSERGRARFHYARIRAVFNNRPDTVVLRIGDALCGFPRELFPDWSIDLIAAAKRGDGSASAPNIAELLPIPGLVQPTATFVAGPGTARAMARTYTWQTLRPLLPTAAMLIIPAFIVALVTHSGQVLALAVAVAVVVGGFVALVALLTVRQMSIGFACAAPPGQPMTVRYGSDAVELQLANSRSRTPYSVIRSVNVRGPIAVVTTTTPTVCPRDLVPDRAIEHMRTVNPRIVIKR</sequence>
<organism evidence="2 3">
    <name type="scientific">Nocardia arthritidis</name>
    <dbReference type="NCBI Taxonomy" id="228602"/>
    <lineage>
        <taxon>Bacteria</taxon>
        <taxon>Bacillati</taxon>
        <taxon>Actinomycetota</taxon>
        <taxon>Actinomycetes</taxon>
        <taxon>Mycobacteriales</taxon>
        <taxon>Nocardiaceae</taxon>
        <taxon>Nocardia</taxon>
    </lineage>
</organism>
<accession>A0A6G9YPC7</accession>
<keyword evidence="3" id="KW-1185">Reference proteome</keyword>
<name>A0A6G9YPC7_9NOCA</name>
<protein>
    <submittedName>
        <fullName evidence="2">Uncharacterized protein</fullName>
    </submittedName>
</protein>